<gene>
    <name evidence="2" type="ORF">S06H3_16010</name>
</gene>
<proteinExistence type="predicted"/>
<accession>X1L4D5</accession>
<organism evidence="2">
    <name type="scientific">marine sediment metagenome</name>
    <dbReference type="NCBI Taxonomy" id="412755"/>
    <lineage>
        <taxon>unclassified sequences</taxon>
        <taxon>metagenomes</taxon>
        <taxon>ecological metagenomes</taxon>
    </lineage>
</organism>
<dbReference type="AlphaFoldDB" id="X1L4D5"/>
<dbReference type="EMBL" id="BARV01007901">
    <property type="protein sequence ID" value="GAI14217.1"/>
    <property type="molecule type" value="Genomic_DNA"/>
</dbReference>
<name>X1L4D5_9ZZZZ</name>
<dbReference type="Pfam" id="PF09376">
    <property type="entry name" value="NurA"/>
    <property type="match status" value="1"/>
</dbReference>
<comment type="caution">
    <text evidence="2">The sequence shown here is derived from an EMBL/GenBank/DDBJ whole genome shotgun (WGS) entry which is preliminary data.</text>
</comment>
<feature type="domain" description="NurA" evidence="1">
    <location>
        <begin position="81"/>
        <end position="242"/>
    </location>
</feature>
<evidence type="ECO:0000313" key="2">
    <source>
        <dbReference type="EMBL" id="GAI14217.1"/>
    </source>
</evidence>
<reference evidence="2" key="1">
    <citation type="journal article" date="2014" name="Front. Microbiol.">
        <title>High frequency of phylogenetically diverse reductive dehalogenase-homologous genes in deep subseafloor sedimentary metagenomes.</title>
        <authorList>
            <person name="Kawai M."/>
            <person name="Futagami T."/>
            <person name="Toyoda A."/>
            <person name="Takaki Y."/>
            <person name="Nishi S."/>
            <person name="Hori S."/>
            <person name="Arai W."/>
            <person name="Tsubouchi T."/>
            <person name="Morono Y."/>
            <person name="Uchiyama I."/>
            <person name="Ito T."/>
            <person name="Fujiyama A."/>
            <person name="Inagaki F."/>
            <person name="Takami H."/>
        </authorList>
    </citation>
    <scope>NUCLEOTIDE SEQUENCE</scope>
    <source>
        <strain evidence="2">Expedition CK06-06</strain>
    </source>
</reference>
<evidence type="ECO:0000259" key="1">
    <source>
        <dbReference type="Pfam" id="PF09376"/>
    </source>
</evidence>
<feature type="non-terminal residue" evidence="2">
    <location>
        <position position="258"/>
    </location>
</feature>
<dbReference type="InterPro" id="IPR018977">
    <property type="entry name" value="NurA_domain"/>
</dbReference>
<sequence length="258" mass="28261">MSLDLTKVAAQVGSMVARLKAGGEERRKRLQYALDVLSNRATDLDSLNRKIASSKTTWLVAGLVDGLDQCYKPPPLPSEFSVIATDGSHIDVDRHRSTRCYLINIGTVILRYGAQPEALLDSFPSLYFGDEDLVIAPDGAKGREQPIEGVLLGIKRSVDECHRLAELAAESPPDSSTLALLDGSLILWGLAGQVYPEFVIEALLHKGFLSSLEQIRRLNTEKQVALASYISFPRSTDVVNALRVAICPYDPADCDRYC</sequence>
<protein>
    <recommendedName>
        <fullName evidence="1">NurA domain-containing protein</fullName>
    </recommendedName>
</protein>